<sequence>DHVTLSTKHHQRKYMQRGLNRAAKFMPQCDSPYTIMEVHSGTSTYTLDLPNSPNIFPTFHISQLHQYTPNNPALFPGHVLPWPGPMVTSDSQLENFFNKIIDERKIRCGKCEALDIWEKAKKSS</sequence>
<keyword evidence="3" id="KW-1185">Reference proteome</keyword>
<dbReference type="InterPro" id="IPR056924">
    <property type="entry name" value="SH3_Tf2-1"/>
</dbReference>
<dbReference type="EMBL" id="KN826722">
    <property type="protein sequence ID" value="KIK78070.1"/>
    <property type="molecule type" value="Genomic_DNA"/>
</dbReference>
<feature type="non-terminal residue" evidence="2">
    <location>
        <position position="1"/>
    </location>
</feature>
<accession>A0A0D0DIX2</accession>
<evidence type="ECO:0000259" key="1">
    <source>
        <dbReference type="Pfam" id="PF24626"/>
    </source>
</evidence>
<dbReference type="AlphaFoldDB" id="A0A0D0DIX2"/>
<organism evidence="2 3">
    <name type="scientific">Paxillus rubicundulus Ve08.2h10</name>
    <dbReference type="NCBI Taxonomy" id="930991"/>
    <lineage>
        <taxon>Eukaryota</taxon>
        <taxon>Fungi</taxon>
        <taxon>Dikarya</taxon>
        <taxon>Basidiomycota</taxon>
        <taxon>Agaricomycotina</taxon>
        <taxon>Agaricomycetes</taxon>
        <taxon>Agaricomycetidae</taxon>
        <taxon>Boletales</taxon>
        <taxon>Paxilineae</taxon>
        <taxon>Paxillaceae</taxon>
        <taxon>Paxillus</taxon>
    </lineage>
</organism>
<feature type="domain" description="Tf2-1-like SH3-like" evidence="1">
    <location>
        <begin position="1"/>
        <end position="67"/>
    </location>
</feature>
<dbReference type="InParanoid" id="A0A0D0DIX2"/>
<dbReference type="OrthoDB" id="3268967at2759"/>
<gene>
    <name evidence="2" type="ORF">PAXRUDRAFT_164996</name>
</gene>
<protein>
    <submittedName>
        <fullName evidence="2">Unplaced genomic scaffold scaffold_1900, whole genome shotgun sequence</fullName>
    </submittedName>
</protein>
<proteinExistence type="predicted"/>
<name>A0A0D0DIX2_9AGAM</name>
<evidence type="ECO:0000313" key="3">
    <source>
        <dbReference type="Proteomes" id="UP000054538"/>
    </source>
</evidence>
<dbReference type="STRING" id="930991.A0A0D0DIX2"/>
<reference evidence="3" key="2">
    <citation type="submission" date="2015-01" db="EMBL/GenBank/DDBJ databases">
        <title>Evolutionary Origins and Diversification of the Mycorrhizal Mutualists.</title>
        <authorList>
            <consortium name="DOE Joint Genome Institute"/>
            <consortium name="Mycorrhizal Genomics Consortium"/>
            <person name="Kohler A."/>
            <person name="Kuo A."/>
            <person name="Nagy L.G."/>
            <person name="Floudas D."/>
            <person name="Copeland A."/>
            <person name="Barry K.W."/>
            <person name="Cichocki N."/>
            <person name="Veneault-Fourrey C."/>
            <person name="LaButti K."/>
            <person name="Lindquist E.A."/>
            <person name="Lipzen A."/>
            <person name="Lundell T."/>
            <person name="Morin E."/>
            <person name="Murat C."/>
            <person name="Riley R."/>
            <person name="Ohm R."/>
            <person name="Sun H."/>
            <person name="Tunlid A."/>
            <person name="Henrissat B."/>
            <person name="Grigoriev I.V."/>
            <person name="Hibbett D.S."/>
            <person name="Martin F."/>
        </authorList>
    </citation>
    <scope>NUCLEOTIDE SEQUENCE [LARGE SCALE GENOMIC DNA]</scope>
    <source>
        <strain evidence="3">Ve08.2h10</strain>
    </source>
</reference>
<reference evidence="2 3" key="1">
    <citation type="submission" date="2014-04" db="EMBL/GenBank/DDBJ databases">
        <authorList>
            <consortium name="DOE Joint Genome Institute"/>
            <person name="Kuo A."/>
            <person name="Kohler A."/>
            <person name="Jargeat P."/>
            <person name="Nagy L.G."/>
            <person name="Floudas D."/>
            <person name="Copeland A."/>
            <person name="Barry K.W."/>
            <person name="Cichocki N."/>
            <person name="Veneault-Fourrey C."/>
            <person name="LaButti K."/>
            <person name="Lindquist E.A."/>
            <person name="Lipzen A."/>
            <person name="Lundell T."/>
            <person name="Morin E."/>
            <person name="Murat C."/>
            <person name="Sun H."/>
            <person name="Tunlid A."/>
            <person name="Henrissat B."/>
            <person name="Grigoriev I.V."/>
            <person name="Hibbett D.S."/>
            <person name="Martin F."/>
            <person name="Nordberg H.P."/>
            <person name="Cantor M.N."/>
            <person name="Hua S.X."/>
        </authorList>
    </citation>
    <scope>NUCLEOTIDE SEQUENCE [LARGE SCALE GENOMIC DNA]</scope>
    <source>
        <strain evidence="2 3">Ve08.2h10</strain>
    </source>
</reference>
<dbReference type="Proteomes" id="UP000054538">
    <property type="component" value="Unassembled WGS sequence"/>
</dbReference>
<evidence type="ECO:0000313" key="2">
    <source>
        <dbReference type="EMBL" id="KIK78070.1"/>
    </source>
</evidence>
<dbReference type="Pfam" id="PF24626">
    <property type="entry name" value="SH3_Tf2-1"/>
    <property type="match status" value="1"/>
</dbReference>
<dbReference type="HOGENOM" id="CLU_147770_0_0_1"/>